<feature type="disulfide bond" description="Redox-active" evidence="3">
    <location>
        <begin position="80"/>
        <end position="84"/>
    </location>
</feature>
<keyword evidence="2" id="KW-0479">Metal-binding</keyword>
<evidence type="ECO:0000313" key="5">
    <source>
        <dbReference type="Proteomes" id="UP000488936"/>
    </source>
</evidence>
<gene>
    <name evidence="4" type="ORF">GJV77_12470</name>
</gene>
<dbReference type="GO" id="GO:0046872">
    <property type="term" value="F:metal ion binding"/>
    <property type="evidence" value="ECO:0007669"/>
    <property type="project" value="UniProtKB-KW"/>
</dbReference>
<protein>
    <submittedName>
        <fullName evidence="4">Redoxin domain-containing protein</fullName>
    </submittedName>
</protein>
<dbReference type="Gene3D" id="3.40.30.10">
    <property type="entry name" value="Glutaredoxin"/>
    <property type="match status" value="1"/>
</dbReference>
<evidence type="ECO:0000256" key="2">
    <source>
        <dbReference type="PIRSR" id="PIRSR603782-1"/>
    </source>
</evidence>
<dbReference type="PROSITE" id="PS51257">
    <property type="entry name" value="PROKAR_LIPOPROTEIN"/>
    <property type="match status" value="1"/>
</dbReference>
<dbReference type="SUPFAM" id="SSF52833">
    <property type="entry name" value="Thioredoxin-like"/>
    <property type="match status" value="1"/>
</dbReference>
<organism evidence="4 5">
    <name type="scientific">Myroides pelagicus</name>
    <dbReference type="NCBI Taxonomy" id="270914"/>
    <lineage>
        <taxon>Bacteria</taxon>
        <taxon>Pseudomonadati</taxon>
        <taxon>Bacteroidota</taxon>
        <taxon>Flavobacteriia</taxon>
        <taxon>Flavobacteriales</taxon>
        <taxon>Flavobacteriaceae</taxon>
        <taxon>Myroides</taxon>
    </lineage>
</organism>
<dbReference type="RefSeq" id="WP_155036682.1">
    <property type="nucleotide sequence ID" value="NZ_JAYMMG010000025.1"/>
</dbReference>
<proteinExistence type="inferred from homology"/>
<keyword evidence="2" id="KW-0186">Copper</keyword>
<dbReference type="InterPro" id="IPR003782">
    <property type="entry name" value="SCO1/SenC"/>
</dbReference>
<keyword evidence="3" id="KW-1015">Disulfide bond</keyword>
<dbReference type="OrthoDB" id="1523860at2"/>
<comment type="similarity">
    <text evidence="1">Belongs to the SCO1/2 family.</text>
</comment>
<accession>A0A7K1GP85</accession>
<evidence type="ECO:0000256" key="1">
    <source>
        <dbReference type="ARBA" id="ARBA00010996"/>
    </source>
</evidence>
<dbReference type="EMBL" id="WMJY01000037">
    <property type="protein sequence ID" value="MTH30702.1"/>
    <property type="molecule type" value="Genomic_DNA"/>
</dbReference>
<dbReference type="Pfam" id="PF02630">
    <property type="entry name" value="SCO1-SenC"/>
    <property type="match status" value="1"/>
</dbReference>
<evidence type="ECO:0000256" key="3">
    <source>
        <dbReference type="PIRSR" id="PIRSR603782-2"/>
    </source>
</evidence>
<keyword evidence="5" id="KW-1185">Reference proteome</keyword>
<feature type="binding site" evidence="2">
    <location>
        <position position="80"/>
    </location>
    <ligand>
        <name>Cu cation</name>
        <dbReference type="ChEBI" id="CHEBI:23378"/>
    </ligand>
</feature>
<sequence length="207" mass="23572">MKKVLITLSILSSILLIGCKEKQHTAEQSIPTEQNTTSAEITDISIYNLPSKWTTQNGKEIELKDLQGNVLVMVMIYTSCKAACPRLVADMRNIEERVKGKNLDKVKYVLVSIDPTVDTPERLKEFAKENQMIEEQWIFLRSTEENTREFAATLAVNYKRISPLDFTHSNIISVFNTKGELDYQQEGLGIDYAPTVTEIERQLSLIK</sequence>
<feature type="binding site" evidence="2">
    <location>
        <position position="84"/>
    </location>
    <ligand>
        <name>Cu cation</name>
        <dbReference type="ChEBI" id="CHEBI:23378"/>
    </ligand>
</feature>
<dbReference type="Proteomes" id="UP000488936">
    <property type="component" value="Unassembled WGS sequence"/>
</dbReference>
<dbReference type="PANTHER" id="PTHR12151">
    <property type="entry name" value="ELECTRON TRANSPORT PROTIN SCO1/SENC FAMILY MEMBER"/>
    <property type="match status" value="1"/>
</dbReference>
<reference evidence="4 5" key="1">
    <citation type="journal article" date="2006" name="Int. J. Syst. Evol. Microbiol.">
        <title>Myroides pelagicus sp. nov., isolated from seawater in Thailand.</title>
        <authorList>
            <person name="Yoon J."/>
            <person name="Maneerat S."/>
            <person name="Kawai F."/>
            <person name="Yokota A."/>
        </authorList>
    </citation>
    <scope>NUCLEOTIDE SEQUENCE [LARGE SCALE GENOMIC DNA]</scope>
    <source>
        <strain evidence="4 5">SM1T</strain>
    </source>
</reference>
<dbReference type="PANTHER" id="PTHR12151:SF25">
    <property type="entry name" value="LINALOOL DEHYDRATASE_ISOMERASE DOMAIN-CONTAINING PROTEIN"/>
    <property type="match status" value="1"/>
</dbReference>
<dbReference type="AlphaFoldDB" id="A0A7K1GP85"/>
<comment type="caution">
    <text evidence="4">The sequence shown here is derived from an EMBL/GenBank/DDBJ whole genome shotgun (WGS) entry which is preliminary data.</text>
</comment>
<name>A0A7K1GP85_9FLAO</name>
<dbReference type="InterPro" id="IPR036249">
    <property type="entry name" value="Thioredoxin-like_sf"/>
</dbReference>
<dbReference type="CDD" id="cd02968">
    <property type="entry name" value="SCO"/>
    <property type="match status" value="1"/>
</dbReference>
<evidence type="ECO:0000313" key="4">
    <source>
        <dbReference type="EMBL" id="MTH30702.1"/>
    </source>
</evidence>